<keyword evidence="1" id="KW-0732">Signal</keyword>
<proteinExistence type="predicted"/>
<sequence length="791" mass="84123">MSQPFVRGKAVLALGAALTVGAAILPATPVGAAESSQCAVDGAGAWQITAECVDPLYTRPVIDSETDETAPVPHHRVSGHFEGTNIQFTIYLHPEAEKEKWDGRFFQYTYPTTFTPGTNTSWANDRAIEFSLASGGYTVQAGNDFLSLGYRHDAAAAKFAEQIAAKYYDSDREIFGYLYGPSGGSLQTVGAAENVQGVWQGFVPVVQAVPNPNSYPANGRSAAELILADKANDISDALLPGGSGDPYATLDEAEKAMLTELHLLGIPWQAWENPAYLLGYDTRYFGAGLDSDTPLAYDPTYVDDFWNAPGYLGTEESSLGARVRAELAEMGDTVGHRWNIAKRFAYRYQLPADGTGWIALDQFRNADGTPIYPQRAVGEPPRFGSVSGNTAFDGSVNGKVIVVSNLYDVDALPIHTDWYRKRVEQSLGNAAADTYRVYFNDRADHQEGEVPQDRSAYLVPFYGMVEQALRDIARWAEDDVAAPASTQYEIVKSQVVVGSDADARGGIQPTASLSVNGSDRAEVETGQTVTLNLTADAPDGLGAITKTSFDYLGSGSFEDVPFGEPANEVSTSATHIYPTAGTVFAGARAAADREGDVADPNAQVLNLDRVRVVVHEGAAPIVAAAFEGQTVTLNATDDYSGVAAIEYRTIKKGGQPSAWQAYTGPIKVTGSKTVVEYRATDNSGKISEVASVTAPAKTTVTGAVDRHLVRAGASVKYTIAVKADDNTSPTGTITVTDNGQVVATVNLTADARGKTTVTIPALKRGGHVLIAKFSGDGFIGSTSRPDLVIAR</sequence>
<keyword evidence="4" id="KW-1185">Reference proteome</keyword>
<evidence type="ECO:0000259" key="2">
    <source>
        <dbReference type="Pfam" id="PF16640"/>
    </source>
</evidence>
<protein>
    <submittedName>
        <fullName evidence="3">Ig-like domain (Group 3)</fullName>
    </submittedName>
</protein>
<evidence type="ECO:0000256" key="1">
    <source>
        <dbReference type="SAM" id="SignalP"/>
    </source>
</evidence>
<dbReference type="InterPro" id="IPR032109">
    <property type="entry name" value="Big_3_5"/>
</dbReference>
<feature type="domain" description="Bacterial Ig-like" evidence="2">
    <location>
        <begin position="709"/>
        <end position="784"/>
    </location>
</feature>
<evidence type="ECO:0000313" key="4">
    <source>
        <dbReference type="Proteomes" id="UP000193711"/>
    </source>
</evidence>
<gene>
    <name evidence="3" type="ORF">SAMN06295885_2318</name>
</gene>
<dbReference type="AlphaFoldDB" id="A0A1X7P254"/>
<reference evidence="4" key="1">
    <citation type="submission" date="2017-04" db="EMBL/GenBank/DDBJ databases">
        <authorList>
            <person name="Varghese N."/>
            <person name="Submissions S."/>
        </authorList>
    </citation>
    <scope>NUCLEOTIDE SEQUENCE [LARGE SCALE GENOMIC DNA]</scope>
    <source>
        <strain evidence="4">VKM Ac-2121</strain>
    </source>
</reference>
<evidence type="ECO:0000313" key="3">
    <source>
        <dbReference type="EMBL" id="SMH44212.1"/>
    </source>
</evidence>
<dbReference type="InterPro" id="IPR058094">
    <property type="entry name" value="Ig-like_OmpL47-like"/>
</dbReference>
<dbReference type="EMBL" id="FXBM01000002">
    <property type="protein sequence ID" value="SMH44212.1"/>
    <property type="molecule type" value="Genomic_DNA"/>
</dbReference>
<dbReference type="RefSeq" id="WP_085476744.1">
    <property type="nucleotide sequence ID" value="NZ_FXBM01000002.1"/>
</dbReference>
<organism evidence="3 4">
    <name type="scientific">Rathayibacter oskolensis</name>
    <dbReference type="NCBI Taxonomy" id="1891671"/>
    <lineage>
        <taxon>Bacteria</taxon>
        <taxon>Bacillati</taxon>
        <taxon>Actinomycetota</taxon>
        <taxon>Actinomycetes</taxon>
        <taxon>Micrococcales</taxon>
        <taxon>Microbacteriaceae</taxon>
        <taxon>Rathayibacter</taxon>
    </lineage>
</organism>
<dbReference type="InterPro" id="IPR013783">
    <property type="entry name" value="Ig-like_fold"/>
</dbReference>
<dbReference type="OrthoDB" id="906600at2"/>
<name>A0A1X7P254_9MICO</name>
<dbReference type="NCBIfam" id="NF047446">
    <property type="entry name" value="barrel_OmpL47"/>
    <property type="match status" value="1"/>
</dbReference>
<feature type="signal peptide" evidence="1">
    <location>
        <begin position="1"/>
        <end position="32"/>
    </location>
</feature>
<dbReference type="Gene3D" id="2.60.40.10">
    <property type="entry name" value="Immunoglobulins"/>
    <property type="match status" value="1"/>
</dbReference>
<dbReference type="STRING" id="1891671.SAMN06295885_2318"/>
<feature type="chain" id="PRO_5012801479" evidence="1">
    <location>
        <begin position="33"/>
        <end position="791"/>
    </location>
</feature>
<dbReference type="GO" id="GO:0005975">
    <property type="term" value="P:carbohydrate metabolic process"/>
    <property type="evidence" value="ECO:0007669"/>
    <property type="project" value="UniProtKB-ARBA"/>
</dbReference>
<dbReference type="Pfam" id="PF16640">
    <property type="entry name" value="Big_3_5"/>
    <property type="match status" value="1"/>
</dbReference>
<dbReference type="Proteomes" id="UP000193711">
    <property type="component" value="Unassembled WGS sequence"/>
</dbReference>
<accession>A0A1X7P254</accession>